<dbReference type="EMBL" id="FWFW01000008">
    <property type="protein sequence ID" value="SLN52584.1"/>
    <property type="molecule type" value="Genomic_DNA"/>
</dbReference>
<accession>A0A1Y5T2W4</accession>
<keyword evidence="2" id="KW-1185">Reference proteome</keyword>
<dbReference type="OrthoDB" id="3010234at2"/>
<dbReference type="AlphaFoldDB" id="A0A1Y5T2W4"/>
<dbReference type="Proteomes" id="UP000193307">
    <property type="component" value="Unassembled WGS sequence"/>
</dbReference>
<reference evidence="1 2" key="1">
    <citation type="submission" date="2017-03" db="EMBL/GenBank/DDBJ databases">
        <authorList>
            <person name="Afonso C.L."/>
            <person name="Miller P.J."/>
            <person name="Scott M.A."/>
            <person name="Spackman E."/>
            <person name="Goraichik I."/>
            <person name="Dimitrov K.M."/>
            <person name="Suarez D.L."/>
            <person name="Swayne D.E."/>
        </authorList>
    </citation>
    <scope>NUCLEOTIDE SEQUENCE [LARGE SCALE GENOMIC DNA]</scope>
    <source>
        <strain evidence="1 2">CECT 7971</strain>
    </source>
</reference>
<name>A0A1Y5T2W4_9RHOB</name>
<sequence>MSLIAEAWLKYRLRLRRRRLLLRAIRKRRELSCVANRTKDIQPSDILCFATVRNEMVRLPYFLEHHRALGVSQFLMVDNGSDDGTGAYLEAQPDVSLWRTPKSYRASRFGMDWLTWLQMRYGRGHWCLTLDADEALVIPHHETRNLKDMTSWLDAHGVSIFSALMLDLYPKAQLSAAPYTVGAHFTDALGYYDAQGYDWEFQSKYKNISIRGGPRKRKFFKDRPELAPHMHKTPLIKWRWWYVYVSSTHIALPTQLNIGFDARHELPTGVLLHAKFLNEALLYSTAEPLRKEHFTHPESYNDYYNKVASDPIFWDETSHIYRGWKALEDEGLLTRGRWV</sequence>
<gene>
    <name evidence="1" type="ORF">PAM7971_02659</name>
</gene>
<dbReference type="InterPro" id="IPR029044">
    <property type="entry name" value="Nucleotide-diphossugar_trans"/>
</dbReference>
<protein>
    <recommendedName>
        <fullName evidence="3">Glycosyl transferase family 2</fullName>
    </recommendedName>
</protein>
<dbReference type="Pfam" id="PF13704">
    <property type="entry name" value="Glyco_tranf_2_4"/>
    <property type="match status" value="1"/>
</dbReference>
<dbReference type="SUPFAM" id="SSF53448">
    <property type="entry name" value="Nucleotide-diphospho-sugar transferases"/>
    <property type="match status" value="1"/>
</dbReference>
<evidence type="ECO:0000313" key="2">
    <source>
        <dbReference type="Proteomes" id="UP000193307"/>
    </source>
</evidence>
<proteinExistence type="predicted"/>
<evidence type="ECO:0008006" key="3">
    <source>
        <dbReference type="Google" id="ProtNLM"/>
    </source>
</evidence>
<dbReference type="RefSeq" id="WP_085849778.1">
    <property type="nucleotide sequence ID" value="NZ_FNZV01000012.1"/>
</dbReference>
<dbReference type="STRING" id="658057.SAMN04488032_1122"/>
<organism evidence="1 2">
    <name type="scientific">Pacificibacter marinus</name>
    <dbReference type="NCBI Taxonomy" id="658057"/>
    <lineage>
        <taxon>Bacteria</taxon>
        <taxon>Pseudomonadati</taxon>
        <taxon>Pseudomonadota</taxon>
        <taxon>Alphaproteobacteria</taxon>
        <taxon>Rhodobacterales</taxon>
        <taxon>Roseobacteraceae</taxon>
        <taxon>Pacificibacter</taxon>
    </lineage>
</organism>
<evidence type="ECO:0000313" key="1">
    <source>
        <dbReference type="EMBL" id="SLN52584.1"/>
    </source>
</evidence>